<gene>
    <name evidence="2" type="ORF">Maq22A_1p30905</name>
</gene>
<evidence type="ECO:0000256" key="1">
    <source>
        <dbReference type="SAM" id="MobiDB-lite"/>
    </source>
</evidence>
<dbReference type="AlphaFoldDB" id="A0A0C6FSP9"/>
<reference evidence="2 3" key="1">
    <citation type="journal article" date="2015" name="Genome Announc.">
        <title>Complete Genome Sequence of Methylobacterium aquaticum Strain 22A, Isolated from Racomitrium japonicum Moss.</title>
        <authorList>
            <person name="Tani A."/>
            <person name="Ogura Y."/>
            <person name="Hayashi T."/>
            <person name="Kimbara K."/>
        </authorList>
    </citation>
    <scope>NUCLEOTIDE SEQUENCE [LARGE SCALE GENOMIC DNA]</scope>
    <source>
        <strain evidence="2 3">MA-22A</strain>
        <plasmid evidence="3">Plasmid pMaq22A_1p DNA</plasmid>
    </source>
</reference>
<keyword evidence="2" id="KW-0966">Cell projection</keyword>
<proteinExistence type="predicted"/>
<keyword evidence="2" id="KW-0614">Plasmid</keyword>
<dbReference type="Gene3D" id="3.30.1330.60">
    <property type="entry name" value="OmpA-like domain"/>
    <property type="match status" value="1"/>
</dbReference>
<reference evidence="3" key="2">
    <citation type="submission" date="2015-01" db="EMBL/GenBank/DDBJ databases">
        <title>Complete genome sequence of Methylobacterium aquaticum strain 22A.</title>
        <authorList>
            <person name="Tani A."/>
            <person name="Ogura Y."/>
            <person name="Hayashi T."/>
        </authorList>
    </citation>
    <scope>NUCLEOTIDE SEQUENCE [LARGE SCALE GENOMIC DNA]</scope>
    <source>
        <strain evidence="3">MA-22A</strain>
        <plasmid evidence="3">Plasmid pMaq22A_1p DNA</plasmid>
    </source>
</reference>
<dbReference type="InterPro" id="IPR036737">
    <property type="entry name" value="OmpA-like_sf"/>
</dbReference>
<protein>
    <submittedName>
        <fullName evidence="2">Flagellar motor protein MotB</fullName>
    </submittedName>
</protein>
<accession>A0A0C6FSP9</accession>
<evidence type="ECO:0000313" key="2">
    <source>
        <dbReference type="EMBL" id="BAQ48529.1"/>
    </source>
</evidence>
<keyword evidence="2" id="KW-0969">Cilium</keyword>
<name>A0A0C6FSP9_9HYPH</name>
<dbReference type="PATRIC" id="fig|270351.10.peg.5495"/>
<dbReference type="Proteomes" id="UP000061432">
    <property type="component" value="Plasmid pMaq22A_1p"/>
</dbReference>
<feature type="region of interest" description="Disordered" evidence="1">
    <location>
        <begin position="530"/>
        <end position="608"/>
    </location>
</feature>
<evidence type="ECO:0000313" key="3">
    <source>
        <dbReference type="Proteomes" id="UP000061432"/>
    </source>
</evidence>
<organism evidence="2 3">
    <name type="scientific">Methylobacterium aquaticum</name>
    <dbReference type="NCBI Taxonomy" id="270351"/>
    <lineage>
        <taxon>Bacteria</taxon>
        <taxon>Pseudomonadati</taxon>
        <taxon>Pseudomonadota</taxon>
        <taxon>Alphaproteobacteria</taxon>
        <taxon>Hyphomicrobiales</taxon>
        <taxon>Methylobacteriaceae</taxon>
        <taxon>Methylobacterium</taxon>
    </lineage>
</organism>
<feature type="compositionally biased region" description="Basic and acidic residues" evidence="1">
    <location>
        <begin position="550"/>
        <end position="577"/>
    </location>
</feature>
<dbReference type="SUPFAM" id="SSF103088">
    <property type="entry name" value="OmpA-like"/>
    <property type="match status" value="1"/>
</dbReference>
<keyword evidence="2" id="KW-0282">Flagellum</keyword>
<geneLocation type="plasmid" evidence="3">
    <name>pMaq22A_1p DNA</name>
</geneLocation>
<sequence>MVSPRRGSPLAIRSIGWLSGLPLLAGAWVAATAYAEPRLEAALEAPAEAVAAATGRDGAEPWLRVEARGRDLVASGEAPGEGARSEARAALAALPGRRRILDRTGLVAEVSPFTWAAAFRAPDRIDLLGYRPAETGRAALTESLGAGLPAGLVLRDAARAARGAPENFSEAARFLVAQVRHLKPGATAALSDRVLSVHGEAASVEAYAALRADLAHPPAGFAVGEVGVEPALVSPFVWSASRGPAGIRLDGYATSEADRSAILAAARLLAEGVPVTDAMGIARGLPAGVDARALVDRAFAILALVRDGSVALDGATLSVRGSAIDVQAVREAEAAAAGLPAGVSRGTVALTASPVSPYLVTVRRGPDAFTLTGHLPDAEARAALRAALRPHLYGERVIDRTRIAEGAPPGLVEGLTAGIGALAQLAEGEVSVRDRNLRIAGEGLYPESARRVAAEAGRLAPAGWRLDVAVGARGATPSRDPAACRETFAGLASGQALRFDPGSADLKPAFYPVLDEVAGLARTCPQARIEVAGHDDPPGSAPPAPIAKETSAKETSSKEAAAKETISKEVPAKEASGRSKPPAKPGKPAEKPAPKPAEASAMPDPGLPQRRAAAIVDYLLKAGIPADRIAAAPAEASDRRAVAFALRS</sequence>
<dbReference type="KEGG" id="maqu:Maq22A_1p30905"/>
<dbReference type="EMBL" id="AP014705">
    <property type="protein sequence ID" value="BAQ48529.1"/>
    <property type="molecule type" value="Genomic_DNA"/>
</dbReference>
<dbReference type="Gene3D" id="3.40.1520.20">
    <property type="match status" value="3"/>
</dbReference>